<name>A0A2S0KPR6_9FIRM</name>
<dbReference type="KEGG" id="fsa:C5Q98_07330"/>
<proteinExistence type="predicted"/>
<dbReference type="Pfam" id="PF11337">
    <property type="entry name" value="DUF3139"/>
    <property type="match status" value="1"/>
</dbReference>
<organism evidence="2 3">
    <name type="scientific">Fastidiosipila sanguinis</name>
    <dbReference type="NCBI Taxonomy" id="236753"/>
    <lineage>
        <taxon>Bacteria</taxon>
        <taxon>Bacillati</taxon>
        <taxon>Bacillota</taxon>
        <taxon>Clostridia</taxon>
        <taxon>Eubacteriales</taxon>
        <taxon>Oscillospiraceae</taxon>
        <taxon>Fastidiosipila</taxon>
    </lineage>
</organism>
<dbReference type="EMBL" id="CP027226">
    <property type="protein sequence ID" value="AVM43031.1"/>
    <property type="molecule type" value="Genomic_DNA"/>
</dbReference>
<dbReference type="RefSeq" id="WP_106012978.1">
    <property type="nucleotide sequence ID" value="NZ_CP027226.1"/>
</dbReference>
<reference evidence="3" key="1">
    <citation type="submission" date="2018-02" db="EMBL/GenBank/DDBJ databases">
        <authorList>
            <person name="Holder M.E."/>
            <person name="Ajami N.J."/>
            <person name="Petrosino J.F."/>
        </authorList>
    </citation>
    <scope>NUCLEOTIDE SEQUENCE [LARGE SCALE GENOMIC DNA]</scope>
    <source>
        <strain evidence="3">CCUG 47711</strain>
    </source>
</reference>
<evidence type="ECO:0000313" key="3">
    <source>
        <dbReference type="Proteomes" id="UP000237947"/>
    </source>
</evidence>
<keyword evidence="1" id="KW-0812">Transmembrane</keyword>
<evidence type="ECO:0008006" key="4">
    <source>
        <dbReference type="Google" id="ProtNLM"/>
    </source>
</evidence>
<dbReference type="Proteomes" id="UP000237947">
    <property type="component" value="Chromosome"/>
</dbReference>
<dbReference type="OrthoDB" id="9768837at2"/>
<evidence type="ECO:0000313" key="2">
    <source>
        <dbReference type="EMBL" id="AVM43031.1"/>
    </source>
</evidence>
<evidence type="ECO:0000256" key="1">
    <source>
        <dbReference type="SAM" id="Phobius"/>
    </source>
</evidence>
<dbReference type="InterPro" id="IPR021486">
    <property type="entry name" value="DUF3139"/>
</dbReference>
<accession>A0A2S0KPR6</accession>
<keyword evidence="3" id="KW-1185">Reference proteome</keyword>
<protein>
    <recommendedName>
        <fullName evidence="4">DUF3139 domain-containing protein</fullName>
    </recommendedName>
</protein>
<keyword evidence="1" id="KW-1133">Transmembrane helix</keyword>
<dbReference type="AlphaFoldDB" id="A0A2S0KPR6"/>
<gene>
    <name evidence="2" type="ORF">C5Q98_07330</name>
</gene>
<sequence>MKKKRGIFFKTLIVLSILLALFLFFELGIYRLIAINHVKDYMYKQGAQEENIESMELGWDPLKTGGYNFRVKFKDDPEYEYFYNYRLFKINDFGIDNTVRFEASKDGIANVQGGKYKELR</sequence>
<feature type="transmembrane region" description="Helical" evidence="1">
    <location>
        <begin position="12"/>
        <end position="33"/>
    </location>
</feature>
<keyword evidence="1" id="KW-0472">Membrane</keyword>